<dbReference type="PANTHER" id="PTHR11733:SF241">
    <property type="entry name" value="GH26575P-RELATED"/>
    <property type="match status" value="1"/>
</dbReference>
<dbReference type="Proteomes" id="UP000821837">
    <property type="component" value="Chromosome 11"/>
</dbReference>
<proteinExistence type="inferred from homology"/>
<dbReference type="PANTHER" id="PTHR11733">
    <property type="entry name" value="ZINC METALLOPROTEASE FAMILY M13 NEPRILYSIN-RELATED"/>
    <property type="match status" value="1"/>
</dbReference>
<name>A0A9D4QBC8_RHISA</name>
<comment type="caution">
    <text evidence="5">The sequence shown here is derived from an EMBL/GenBank/DDBJ whole genome shotgun (WGS) entry which is preliminary data.</text>
</comment>
<feature type="compositionally biased region" description="Basic and acidic residues" evidence="2">
    <location>
        <begin position="123"/>
        <end position="135"/>
    </location>
</feature>
<dbReference type="Pfam" id="PF05649">
    <property type="entry name" value="Peptidase_M13_N"/>
    <property type="match status" value="1"/>
</dbReference>
<reference evidence="5" key="2">
    <citation type="submission" date="2021-09" db="EMBL/GenBank/DDBJ databases">
        <authorList>
            <person name="Jia N."/>
            <person name="Wang J."/>
            <person name="Shi W."/>
            <person name="Du L."/>
            <person name="Sun Y."/>
            <person name="Zhan W."/>
            <person name="Jiang J."/>
            <person name="Wang Q."/>
            <person name="Zhang B."/>
            <person name="Ji P."/>
            <person name="Sakyi L.B."/>
            <person name="Cui X."/>
            <person name="Yuan T."/>
            <person name="Jiang B."/>
            <person name="Yang W."/>
            <person name="Lam T.T.-Y."/>
            <person name="Chang Q."/>
            <person name="Ding S."/>
            <person name="Wang X."/>
            <person name="Zhu J."/>
            <person name="Ruan X."/>
            <person name="Zhao L."/>
            <person name="Wei J."/>
            <person name="Que T."/>
            <person name="Du C."/>
            <person name="Cheng J."/>
            <person name="Dai P."/>
            <person name="Han X."/>
            <person name="Huang E."/>
            <person name="Gao Y."/>
            <person name="Liu J."/>
            <person name="Shao H."/>
            <person name="Ye R."/>
            <person name="Li L."/>
            <person name="Wei W."/>
            <person name="Wang X."/>
            <person name="Wang C."/>
            <person name="Huo Q."/>
            <person name="Li W."/>
            <person name="Guo W."/>
            <person name="Chen H."/>
            <person name="Chen S."/>
            <person name="Zhou L."/>
            <person name="Zhou L."/>
            <person name="Ni X."/>
            <person name="Tian J."/>
            <person name="Zhou Y."/>
            <person name="Sheng Y."/>
            <person name="Liu T."/>
            <person name="Pan Y."/>
            <person name="Xia L."/>
            <person name="Li J."/>
            <person name="Zhao F."/>
            <person name="Cao W."/>
        </authorList>
    </citation>
    <scope>NUCLEOTIDE SEQUENCE</scope>
    <source>
        <strain evidence="5">Rsan-2018</strain>
        <tissue evidence="5">Larvae</tissue>
    </source>
</reference>
<comment type="similarity">
    <text evidence="1">Belongs to the peptidase M13 family.</text>
</comment>
<evidence type="ECO:0000256" key="2">
    <source>
        <dbReference type="SAM" id="MobiDB-lite"/>
    </source>
</evidence>
<sequence length="1036" mass="114286">MRDRDVKNSEKKYDYGIGASARGLAALALHNPTKTCKGSSEKEVSMSSVSQRGSTPGKKRDKASRRDSVVAQDAGSRGGQRRSSRHDVSTVSKSSLHRAPSSPSPAQDVSMASAYETLVATRKAQDSVQSHELEPSHCQPAGSHEKDRAKIPSCSNPDTAGGAGFRKSNGRIGDDDGARGRAIREDDPPVSESSPHIVPPSSLPPDDDHAHISATVEKPTNGHKESRHTHESTSSGFRVTGSQAKNRVKTSSGSSATTKDTGRRKSSSKMSRMRGGRRHRRGDGATIPPVPLHFASTVSKSSLHGATSWLTRIEILRLQVSDRGRMSGEVARSHSCVTPENAGGTTSAASGRNDNDVVLMPTEPTSLHGAKPSLPVPKTARLARQLLDAGFKPEDNHRDRVKKAASIMCAIVAVACLLAVLIIGIRRGEIVSERRRQCLTDDCLAYRNLLRAFLNNSVDPCQDFDAFVCPQSGANFEESPVLGVTRSTLSLMRWRWLEGLRKLLERGQARMVVGGRKALFMYTSCITREEASTRNTVAQFMDKLNLRMPTERTPNGHAFGVNLLPRNSYNPRLRLLVSPNPLMAEWRETLVGLRSVHEYRERWSQDYGLLPNDSVIAESYSRTATIFHTFLNNSADVAPWQFLLGKASKHVTFLENLTQLLNEHLKLKTRFSEEDVITFEETGLLKAVNACFAIYKDAELLDHIYWLFAEAYGSIADASRLSVSFYGDDSKRDKRAPYYCAATVEASYQLLVNALFAVSRFTRQERRSISDLLRNVREEAVILLSNADWFNWRSKSMALAKFESMRTVLWPRQDFLTDAGIASVYKDYPDNASSFEAFWIDTQRAVSSLQAERGSGAGFDATSVPSSYALPLVKYTHVLNTAFVSMGALARPLYYGSGTKAMMYGGLGYQYAQQIVRALDSIGVTVDAHGDRVASWLSSTSAEGFEKRTGTSSRRCQPWNSAYATYIRAAAEEKESLYLDGSEAQIFFITVCIAMCRLPKAKSCNKAVMAFRPFAEAFGCNASAKMNRQQQCRFFK</sequence>
<evidence type="ECO:0000256" key="1">
    <source>
        <dbReference type="ARBA" id="ARBA00007357"/>
    </source>
</evidence>
<dbReference type="VEuPathDB" id="VectorBase:RSAN_052891"/>
<dbReference type="SUPFAM" id="SSF55486">
    <property type="entry name" value="Metalloproteases ('zincins'), catalytic domain"/>
    <property type="match status" value="1"/>
</dbReference>
<feature type="compositionally biased region" description="Polar residues" evidence="2">
    <location>
        <begin position="335"/>
        <end position="352"/>
    </location>
</feature>
<protein>
    <recommendedName>
        <fullName evidence="4">Peptidase M13 N-terminal domain-containing protein</fullName>
    </recommendedName>
</protein>
<dbReference type="InterPro" id="IPR008753">
    <property type="entry name" value="Peptidase_M13_N"/>
</dbReference>
<organism evidence="5 6">
    <name type="scientific">Rhipicephalus sanguineus</name>
    <name type="common">Brown dog tick</name>
    <name type="synonym">Ixodes sanguineus</name>
    <dbReference type="NCBI Taxonomy" id="34632"/>
    <lineage>
        <taxon>Eukaryota</taxon>
        <taxon>Metazoa</taxon>
        <taxon>Ecdysozoa</taxon>
        <taxon>Arthropoda</taxon>
        <taxon>Chelicerata</taxon>
        <taxon>Arachnida</taxon>
        <taxon>Acari</taxon>
        <taxon>Parasitiformes</taxon>
        <taxon>Ixodida</taxon>
        <taxon>Ixodoidea</taxon>
        <taxon>Ixodidae</taxon>
        <taxon>Rhipicephalinae</taxon>
        <taxon>Rhipicephalus</taxon>
        <taxon>Rhipicephalus</taxon>
    </lineage>
</organism>
<feature type="compositionally biased region" description="Basic and acidic residues" evidence="2">
    <location>
        <begin position="172"/>
        <end position="187"/>
    </location>
</feature>
<gene>
    <name evidence="5" type="ORF">HPB52_018663</name>
</gene>
<keyword evidence="6" id="KW-1185">Reference proteome</keyword>
<dbReference type="AlphaFoldDB" id="A0A9D4QBC8"/>
<feature type="region of interest" description="Disordered" evidence="2">
    <location>
        <begin position="34"/>
        <end position="110"/>
    </location>
</feature>
<dbReference type="InterPro" id="IPR024079">
    <property type="entry name" value="MetalloPept_cat_dom_sf"/>
</dbReference>
<dbReference type="PROSITE" id="PS51885">
    <property type="entry name" value="NEPRILYSIN"/>
    <property type="match status" value="1"/>
</dbReference>
<evidence type="ECO:0000256" key="3">
    <source>
        <dbReference type="SAM" id="Phobius"/>
    </source>
</evidence>
<feature type="compositionally biased region" description="Polar residues" evidence="2">
    <location>
        <begin position="232"/>
        <end position="259"/>
    </location>
</feature>
<keyword evidence="3" id="KW-0812">Transmembrane</keyword>
<accession>A0A9D4QBC8</accession>
<dbReference type="GO" id="GO:0004222">
    <property type="term" value="F:metalloendopeptidase activity"/>
    <property type="evidence" value="ECO:0007669"/>
    <property type="project" value="InterPro"/>
</dbReference>
<dbReference type="EMBL" id="JABSTV010001247">
    <property type="protein sequence ID" value="KAH7972911.1"/>
    <property type="molecule type" value="Genomic_DNA"/>
</dbReference>
<evidence type="ECO:0000313" key="5">
    <source>
        <dbReference type="EMBL" id="KAH7972911.1"/>
    </source>
</evidence>
<feature type="region of interest" description="Disordered" evidence="2">
    <location>
        <begin position="330"/>
        <end position="355"/>
    </location>
</feature>
<dbReference type="Gene3D" id="1.10.1380.10">
    <property type="entry name" value="Neutral endopeptidase , domain2"/>
    <property type="match status" value="2"/>
</dbReference>
<feature type="domain" description="Peptidase M13 N-terminal" evidence="4">
    <location>
        <begin position="657"/>
        <end position="807"/>
    </location>
</feature>
<feature type="compositionally biased region" description="Basic and acidic residues" evidence="2">
    <location>
        <begin position="220"/>
        <end position="231"/>
    </location>
</feature>
<dbReference type="Gene3D" id="3.40.390.10">
    <property type="entry name" value="Collagenase (Catalytic Domain)"/>
    <property type="match status" value="3"/>
</dbReference>
<feature type="compositionally biased region" description="Basic residues" evidence="2">
    <location>
        <begin position="262"/>
        <end position="281"/>
    </location>
</feature>
<dbReference type="InterPro" id="IPR000718">
    <property type="entry name" value="Peptidase_M13"/>
</dbReference>
<dbReference type="GO" id="GO:0016485">
    <property type="term" value="P:protein processing"/>
    <property type="evidence" value="ECO:0007669"/>
    <property type="project" value="TreeGrafter"/>
</dbReference>
<evidence type="ECO:0000313" key="6">
    <source>
        <dbReference type="Proteomes" id="UP000821837"/>
    </source>
</evidence>
<keyword evidence="3" id="KW-0472">Membrane</keyword>
<feature type="region of interest" description="Disordered" evidence="2">
    <location>
        <begin position="122"/>
        <end position="290"/>
    </location>
</feature>
<dbReference type="GO" id="GO:0005886">
    <property type="term" value="C:plasma membrane"/>
    <property type="evidence" value="ECO:0007669"/>
    <property type="project" value="TreeGrafter"/>
</dbReference>
<feature type="transmembrane region" description="Helical" evidence="3">
    <location>
        <begin position="404"/>
        <end position="425"/>
    </location>
</feature>
<reference evidence="5" key="1">
    <citation type="journal article" date="2020" name="Cell">
        <title>Large-Scale Comparative Analyses of Tick Genomes Elucidate Their Genetic Diversity and Vector Capacities.</title>
        <authorList>
            <consortium name="Tick Genome and Microbiome Consortium (TIGMIC)"/>
            <person name="Jia N."/>
            <person name="Wang J."/>
            <person name="Shi W."/>
            <person name="Du L."/>
            <person name="Sun Y."/>
            <person name="Zhan W."/>
            <person name="Jiang J.F."/>
            <person name="Wang Q."/>
            <person name="Zhang B."/>
            <person name="Ji P."/>
            <person name="Bell-Sakyi L."/>
            <person name="Cui X.M."/>
            <person name="Yuan T.T."/>
            <person name="Jiang B.G."/>
            <person name="Yang W.F."/>
            <person name="Lam T.T."/>
            <person name="Chang Q.C."/>
            <person name="Ding S.J."/>
            <person name="Wang X.J."/>
            <person name="Zhu J.G."/>
            <person name="Ruan X.D."/>
            <person name="Zhao L."/>
            <person name="Wei J.T."/>
            <person name="Ye R.Z."/>
            <person name="Que T.C."/>
            <person name="Du C.H."/>
            <person name="Zhou Y.H."/>
            <person name="Cheng J.X."/>
            <person name="Dai P.F."/>
            <person name="Guo W.B."/>
            <person name="Han X.H."/>
            <person name="Huang E.J."/>
            <person name="Li L.F."/>
            <person name="Wei W."/>
            <person name="Gao Y.C."/>
            <person name="Liu J.Z."/>
            <person name="Shao H.Z."/>
            <person name="Wang X."/>
            <person name="Wang C.C."/>
            <person name="Yang T.C."/>
            <person name="Huo Q.B."/>
            <person name="Li W."/>
            <person name="Chen H.Y."/>
            <person name="Chen S.E."/>
            <person name="Zhou L.G."/>
            <person name="Ni X.B."/>
            <person name="Tian J.H."/>
            <person name="Sheng Y."/>
            <person name="Liu T."/>
            <person name="Pan Y.S."/>
            <person name="Xia L.Y."/>
            <person name="Li J."/>
            <person name="Zhao F."/>
            <person name="Cao W.C."/>
        </authorList>
    </citation>
    <scope>NUCLEOTIDE SEQUENCE</scope>
    <source>
        <strain evidence="5">Rsan-2018</strain>
    </source>
</reference>
<dbReference type="InterPro" id="IPR042089">
    <property type="entry name" value="Peptidase_M13_dom_2"/>
</dbReference>
<evidence type="ECO:0000259" key="4">
    <source>
        <dbReference type="Pfam" id="PF05649"/>
    </source>
</evidence>
<keyword evidence="3" id="KW-1133">Transmembrane helix</keyword>